<keyword evidence="8" id="KW-0675">Receptor</keyword>
<dbReference type="GO" id="GO:0007165">
    <property type="term" value="P:signal transduction"/>
    <property type="evidence" value="ECO:0007669"/>
    <property type="project" value="UniProtKB-KW"/>
</dbReference>
<gene>
    <name evidence="12" type="primary">LOC115877941</name>
</gene>
<keyword evidence="11" id="KW-1185">Reference proteome</keyword>
<dbReference type="RefSeq" id="XP_030750152.1">
    <property type="nucleotide sequence ID" value="XM_030894292.1"/>
</dbReference>
<dbReference type="InterPro" id="IPR004117">
    <property type="entry name" value="7tm6_olfct_rcpt"/>
</dbReference>
<evidence type="ECO:0000256" key="8">
    <source>
        <dbReference type="ARBA" id="ARBA00023170"/>
    </source>
</evidence>
<evidence type="ECO:0000313" key="12">
    <source>
        <dbReference type="RefSeq" id="XP_030750152.1"/>
    </source>
</evidence>
<organism evidence="11 12">
    <name type="scientific">Sitophilus oryzae</name>
    <name type="common">Rice weevil</name>
    <name type="synonym">Curculio oryzae</name>
    <dbReference type="NCBI Taxonomy" id="7048"/>
    <lineage>
        <taxon>Eukaryota</taxon>
        <taxon>Metazoa</taxon>
        <taxon>Ecdysozoa</taxon>
        <taxon>Arthropoda</taxon>
        <taxon>Hexapoda</taxon>
        <taxon>Insecta</taxon>
        <taxon>Pterygota</taxon>
        <taxon>Neoptera</taxon>
        <taxon>Endopterygota</taxon>
        <taxon>Coleoptera</taxon>
        <taxon>Polyphaga</taxon>
        <taxon>Cucujiformia</taxon>
        <taxon>Curculionidae</taxon>
        <taxon>Dryophthorinae</taxon>
        <taxon>Sitophilus</taxon>
    </lineage>
</organism>
<keyword evidence="9" id="KW-0807">Transducer</keyword>
<dbReference type="Proteomes" id="UP000504635">
    <property type="component" value="Unplaced"/>
</dbReference>
<dbReference type="KEGG" id="soy:115877941"/>
<keyword evidence="4 10" id="KW-0812">Transmembrane</keyword>
<keyword evidence="7 10" id="KW-0472">Membrane</keyword>
<evidence type="ECO:0000256" key="5">
    <source>
        <dbReference type="ARBA" id="ARBA00022725"/>
    </source>
</evidence>
<evidence type="ECO:0000256" key="1">
    <source>
        <dbReference type="ARBA" id="ARBA00004651"/>
    </source>
</evidence>
<feature type="transmembrane region" description="Helical" evidence="10">
    <location>
        <begin position="389"/>
        <end position="410"/>
    </location>
</feature>
<feature type="transmembrane region" description="Helical" evidence="10">
    <location>
        <begin position="320"/>
        <end position="346"/>
    </location>
</feature>
<comment type="subcellular location">
    <subcellularLocation>
        <location evidence="1">Cell membrane</location>
        <topology evidence="1">Multi-pass membrane protein</topology>
    </subcellularLocation>
</comment>
<dbReference type="Pfam" id="PF02949">
    <property type="entry name" value="7tm_6"/>
    <property type="match status" value="2"/>
</dbReference>
<reference evidence="12" key="1">
    <citation type="submission" date="2025-08" db="UniProtKB">
        <authorList>
            <consortium name="RefSeq"/>
        </authorList>
    </citation>
    <scope>IDENTIFICATION</scope>
    <source>
        <tissue evidence="12">Gonads</tissue>
    </source>
</reference>
<dbReference type="GO" id="GO:0004984">
    <property type="term" value="F:olfactory receptor activity"/>
    <property type="evidence" value="ECO:0007669"/>
    <property type="project" value="InterPro"/>
</dbReference>
<sequence>MEFDHEYFKPQNDEEKLIVKKVFESFGKFKTALVILSGISSFCSITVPLFYKTNQGLPVQSWYPFNIEVSPQYELAYVHQGLAMFFISGLNIFTDTLVAGSQNIPKAAYECDWVNSSKIFKKKLLFFIHRSQKPIKLYALDYFEITVETFGKTKEIFRYYDCQIIKAEGYIEDSISRKKEISDRILAGGEGTSVVVFWVLNTESIRTLTSIGYIIFTCLMGQVKSFYFYVNQQKVYELIMEFDQEYFKPQNHEEKSIIKEVFESFGKFKTALVILSGISSFCSITVPLFYKTNQGLPVQSWYPFNIELTPQYELAYLHQALAMFFICGLNIFTDTLVAGVCTFVGLQCDLLCQRVRNLAGDELKFVECVKHHHTILRFLETVNMVFGRVYFAQMFSSTCAICMGLFLITLADPNSFQFFFLVVYQLCIGNLLLVPCWFASEMTVKSQNIPKAAYECDWVNASEKFKKKLLFFIHRSQKPIKLYALDYFEITVETFGTIVKTSLSYFAVLRNLTEEETA</sequence>
<keyword evidence="6 10" id="KW-1133">Transmembrane helix</keyword>
<keyword evidence="2" id="KW-1003">Cell membrane</keyword>
<evidence type="ECO:0000313" key="11">
    <source>
        <dbReference type="Proteomes" id="UP000504635"/>
    </source>
</evidence>
<dbReference type="FunCoup" id="A0A6J2XFU7">
    <property type="interactions" value="26"/>
</dbReference>
<dbReference type="OrthoDB" id="8196465at2759"/>
<feature type="transmembrane region" description="Helical" evidence="10">
    <location>
        <begin position="416"/>
        <end position="438"/>
    </location>
</feature>
<keyword evidence="3" id="KW-0716">Sensory transduction</keyword>
<evidence type="ECO:0000256" key="10">
    <source>
        <dbReference type="SAM" id="Phobius"/>
    </source>
</evidence>
<dbReference type="InParanoid" id="A0A6J2XFU7"/>
<dbReference type="PANTHER" id="PTHR21137">
    <property type="entry name" value="ODORANT RECEPTOR"/>
    <property type="match status" value="1"/>
</dbReference>
<evidence type="ECO:0000256" key="2">
    <source>
        <dbReference type="ARBA" id="ARBA00022475"/>
    </source>
</evidence>
<dbReference type="GO" id="GO:0005886">
    <property type="term" value="C:plasma membrane"/>
    <property type="evidence" value="ECO:0007669"/>
    <property type="project" value="UniProtKB-SubCell"/>
</dbReference>
<dbReference type="GO" id="GO:0005549">
    <property type="term" value="F:odorant binding"/>
    <property type="evidence" value="ECO:0007669"/>
    <property type="project" value="InterPro"/>
</dbReference>
<keyword evidence="5" id="KW-0552">Olfaction</keyword>
<feature type="transmembrane region" description="Helical" evidence="10">
    <location>
        <begin position="271"/>
        <end position="290"/>
    </location>
</feature>
<protein>
    <submittedName>
        <fullName evidence="12">Odorant receptor 46a-like</fullName>
    </submittedName>
</protein>
<dbReference type="PANTHER" id="PTHR21137:SF35">
    <property type="entry name" value="ODORANT RECEPTOR 19A-RELATED"/>
    <property type="match status" value="1"/>
</dbReference>
<feature type="transmembrane region" description="Helical" evidence="10">
    <location>
        <begin position="211"/>
        <end position="230"/>
    </location>
</feature>
<proteinExistence type="predicted"/>
<dbReference type="GeneID" id="115877941"/>
<evidence type="ECO:0000256" key="4">
    <source>
        <dbReference type="ARBA" id="ARBA00022692"/>
    </source>
</evidence>
<evidence type="ECO:0000256" key="9">
    <source>
        <dbReference type="ARBA" id="ARBA00023224"/>
    </source>
</evidence>
<evidence type="ECO:0000256" key="3">
    <source>
        <dbReference type="ARBA" id="ARBA00022606"/>
    </source>
</evidence>
<evidence type="ECO:0000256" key="7">
    <source>
        <dbReference type="ARBA" id="ARBA00023136"/>
    </source>
</evidence>
<name>A0A6J2XFU7_SITOR</name>
<evidence type="ECO:0000256" key="6">
    <source>
        <dbReference type="ARBA" id="ARBA00022989"/>
    </source>
</evidence>
<accession>A0A6J2XFU7</accession>
<dbReference type="AlphaFoldDB" id="A0A6J2XFU7"/>